<reference evidence="3" key="1">
    <citation type="submission" date="2020-07" db="EMBL/GenBank/DDBJ databases">
        <title>Huge and variable diversity of episymbiotic CPR bacteria and DPANN archaea in groundwater ecosystems.</title>
        <authorList>
            <person name="He C.Y."/>
            <person name="Keren R."/>
            <person name="Whittaker M."/>
            <person name="Farag I.F."/>
            <person name="Doudna J."/>
            <person name="Cate J.H.D."/>
            <person name="Banfield J.F."/>
        </authorList>
    </citation>
    <scope>NUCLEOTIDE SEQUENCE</scope>
    <source>
        <strain evidence="3">NC_groundwater_580_Pr5_B-0.1um_64_19</strain>
    </source>
</reference>
<name>A0A932A9N4_9BACT</name>
<dbReference type="EMBL" id="JACPNR010000013">
    <property type="protein sequence ID" value="MBI2679250.1"/>
    <property type="molecule type" value="Genomic_DNA"/>
</dbReference>
<feature type="compositionally biased region" description="Basic residues" evidence="1">
    <location>
        <begin position="1"/>
        <end position="12"/>
    </location>
</feature>
<evidence type="ECO:0000313" key="3">
    <source>
        <dbReference type="EMBL" id="MBI2679250.1"/>
    </source>
</evidence>
<feature type="compositionally biased region" description="Basic and acidic residues" evidence="1">
    <location>
        <begin position="13"/>
        <end position="23"/>
    </location>
</feature>
<sequence length="188" mass="20727">MSGQEHKKKKAKKMEAKESEQGRERRRGPRWNMDFPVAYWDEEEHERQGKGADLSASGLGFFVEIPGAVGATTKVRFTLPASKETFELMGTIRSASGNRLGIQFSDMDDLQSAQLLAAIFGELTNRRPEVAGLTDPADVRAVEERLARIENAISLVSGEIKRAALEEEADALRALLKANQKALAKLDS</sequence>
<evidence type="ECO:0000313" key="4">
    <source>
        <dbReference type="Proteomes" id="UP000779809"/>
    </source>
</evidence>
<dbReference type="InterPro" id="IPR009875">
    <property type="entry name" value="PilZ_domain"/>
</dbReference>
<dbReference type="Proteomes" id="UP000779809">
    <property type="component" value="Unassembled WGS sequence"/>
</dbReference>
<dbReference type="AlphaFoldDB" id="A0A932A9N4"/>
<proteinExistence type="predicted"/>
<evidence type="ECO:0000259" key="2">
    <source>
        <dbReference type="Pfam" id="PF07238"/>
    </source>
</evidence>
<feature type="region of interest" description="Disordered" evidence="1">
    <location>
        <begin position="1"/>
        <end position="31"/>
    </location>
</feature>
<organism evidence="3 4">
    <name type="scientific">Candidatus Korobacter versatilis</name>
    <dbReference type="NCBI Taxonomy" id="658062"/>
    <lineage>
        <taxon>Bacteria</taxon>
        <taxon>Pseudomonadati</taxon>
        <taxon>Acidobacteriota</taxon>
        <taxon>Terriglobia</taxon>
        <taxon>Terriglobales</taxon>
        <taxon>Candidatus Korobacteraceae</taxon>
        <taxon>Candidatus Korobacter</taxon>
    </lineage>
</organism>
<dbReference type="Gene3D" id="2.40.10.220">
    <property type="entry name" value="predicted glycosyltransferase like domains"/>
    <property type="match status" value="1"/>
</dbReference>
<feature type="domain" description="PilZ" evidence="2">
    <location>
        <begin position="24"/>
        <end position="120"/>
    </location>
</feature>
<protein>
    <submittedName>
        <fullName evidence="3">PilZ domain-containing protein</fullName>
    </submittedName>
</protein>
<comment type="caution">
    <text evidence="3">The sequence shown here is derived from an EMBL/GenBank/DDBJ whole genome shotgun (WGS) entry which is preliminary data.</text>
</comment>
<gene>
    <name evidence="3" type="ORF">HYX28_10765</name>
</gene>
<accession>A0A932A9N4</accession>
<dbReference type="GO" id="GO:0035438">
    <property type="term" value="F:cyclic-di-GMP binding"/>
    <property type="evidence" value="ECO:0007669"/>
    <property type="project" value="InterPro"/>
</dbReference>
<dbReference type="SUPFAM" id="SSF141371">
    <property type="entry name" value="PilZ domain-like"/>
    <property type="match status" value="1"/>
</dbReference>
<evidence type="ECO:0000256" key="1">
    <source>
        <dbReference type="SAM" id="MobiDB-lite"/>
    </source>
</evidence>
<dbReference type="Pfam" id="PF07238">
    <property type="entry name" value="PilZ"/>
    <property type="match status" value="1"/>
</dbReference>